<dbReference type="PANTHER" id="PTHR30027:SF3">
    <property type="entry name" value="16S RRNA (URACIL(1498)-N(3))-METHYLTRANSFERASE"/>
    <property type="match status" value="1"/>
</dbReference>
<protein>
    <recommendedName>
        <fullName evidence="4 12">Ribosomal RNA small subunit methyltransferase E</fullName>
        <ecNumber evidence="3 12">2.1.1.193</ecNumber>
    </recommendedName>
</protein>
<dbReference type="InterPro" id="IPR006700">
    <property type="entry name" value="RsmE"/>
</dbReference>
<evidence type="ECO:0000313" key="15">
    <source>
        <dbReference type="EMBL" id="SPJ32614.1"/>
    </source>
</evidence>
<evidence type="ECO:0000256" key="7">
    <source>
        <dbReference type="ARBA" id="ARBA00022603"/>
    </source>
</evidence>
<dbReference type="GO" id="GO:0070475">
    <property type="term" value="P:rRNA base methylation"/>
    <property type="evidence" value="ECO:0007669"/>
    <property type="project" value="TreeGrafter"/>
</dbReference>
<keyword evidence="6 12" id="KW-0698">rRNA processing</keyword>
<dbReference type="GO" id="GO:0070042">
    <property type="term" value="F:rRNA (uridine-N3-)-methyltransferase activity"/>
    <property type="evidence" value="ECO:0007669"/>
    <property type="project" value="TreeGrafter"/>
</dbReference>
<evidence type="ECO:0000256" key="3">
    <source>
        <dbReference type="ARBA" id="ARBA00012328"/>
    </source>
</evidence>
<dbReference type="Pfam" id="PF20260">
    <property type="entry name" value="PUA_4"/>
    <property type="match status" value="1"/>
</dbReference>
<comment type="catalytic activity">
    <reaction evidence="11 12">
        <text>uridine(1498) in 16S rRNA + S-adenosyl-L-methionine = N(3)-methyluridine(1498) in 16S rRNA + S-adenosyl-L-homocysteine + H(+)</text>
        <dbReference type="Rhea" id="RHEA:42920"/>
        <dbReference type="Rhea" id="RHEA-COMP:10283"/>
        <dbReference type="Rhea" id="RHEA-COMP:10284"/>
        <dbReference type="ChEBI" id="CHEBI:15378"/>
        <dbReference type="ChEBI" id="CHEBI:57856"/>
        <dbReference type="ChEBI" id="CHEBI:59789"/>
        <dbReference type="ChEBI" id="CHEBI:65315"/>
        <dbReference type="ChEBI" id="CHEBI:74502"/>
        <dbReference type="EC" id="2.1.1.193"/>
    </reaction>
</comment>
<evidence type="ECO:0000256" key="12">
    <source>
        <dbReference type="PIRNR" id="PIRNR015601"/>
    </source>
</evidence>
<dbReference type="Gene3D" id="2.40.240.20">
    <property type="entry name" value="Hypothetical PUA domain-like, domain 1"/>
    <property type="match status" value="1"/>
</dbReference>
<dbReference type="AlphaFoldDB" id="A0A2R8CIP6"/>
<evidence type="ECO:0000313" key="16">
    <source>
        <dbReference type="Proteomes" id="UP000244934"/>
    </source>
</evidence>
<feature type="domain" description="Ribosomal RNA small subunit methyltransferase E PUA-like" evidence="14">
    <location>
        <begin position="17"/>
        <end position="57"/>
    </location>
</feature>
<dbReference type="Gene3D" id="3.40.1280.10">
    <property type="match status" value="1"/>
</dbReference>
<accession>A0A2R8CIP6</accession>
<evidence type="ECO:0000256" key="1">
    <source>
        <dbReference type="ARBA" id="ARBA00004496"/>
    </source>
</evidence>
<evidence type="ECO:0000256" key="4">
    <source>
        <dbReference type="ARBA" id="ARBA00013673"/>
    </source>
</evidence>
<evidence type="ECO:0000259" key="14">
    <source>
        <dbReference type="Pfam" id="PF20260"/>
    </source>
</evidence>
<sequence>MRIYVPQKLRPGNTLRLPDAAAHHVARVMRRREGDALVLFDGKGGEVNAHIAAISKRGDVQVTLGQPRPVLPESPLAVHLGLAVGKGDRMDFAIQKSVELGVAAITPLYTEFGDVRLKVERAQKKRDHWQAVAVNACEQCGRATVPVIHPPVALNDWLADRQEPLRLVLHPYGATEAMSDGVFEGAALLIGPEGGLSDQEVAAAHAHQFTSWIIGPRILRMETAPIVALSLLQARFGDFA</sequence>
<comment type="similarity">
    <text evidence="2 12">Belongs to the RNA methyltransferase RsmE family.</text>
</comment>
<dbReference type="InterPro" id="IPR029026">
    <property type="entry name" value="tRNA_m1G_MTases_N"/>
</dbReference>
<evidence type="ECO:0000256" key="6">
    <source>
        <dbReference type="ARBA" id="ARBA00022552"/>
    </source>
</evidence>
<dbReference type="OrthoDB" id="9815641at2"/>
<reference evidence="16" key="1">
    <citation type="submission" date="2018-03" db="EMBL/GenBank/DDBJ databases">
        <authorList>
            <person name="Navarro De La Torre S."/>
        </authorList>
    </citation>
    <scope>NUCLEOTIDE SEQUENCE [LARGE SCALE GENOMIC DNA]</scope>
    <source>
        <strain evidence="16">EAod3</strain>
    </source>
</reference>
<keyword evidence="9 12" id="KW-0949">S-adenosyl-L-methionine</keyword>
<dbReference type="RefSeq" id="WP_108841463.1">
    <property type="nucleotide sequence ID" value="NZ_ONZI01000001.1"/>
</dbReference>
<evidence type="ECO:0000256" key="8">
    <source>
        <dbReference type="ARBA" id="ARBA00022679"/>
    </source>
</evidence>
<evidence type="ECO:0000256" key="11">
    <source>
        <dbReference type="ARBA" id="ARBA00047944"/>
    </source>
</evidence>
<proteinExistence type="inferred from homology"/>
<keyword evidence="16" id="KW-1185">Reference proteome</keyword>
<dbReference type="Pfam" id="PF04452">
    <property type="entry name" value="Methyltrans_RNA"/>
    <property type="match status" value="1"/>
</dbReference>
<dbReference type="NCBIfam" id="TIGR00046">
    <property type="entry name" value="RsmE family RNA methyltransferase"/>
    <property type="match status" value="1"/>
</dbReference>
<name>A0A2R8CIP6_9GAMM</name>
<dbReference type="SUPFAM" id="SSF88697">
    <property type="entry name" value="PUA domain-like"/>
    <property type="match status" value="1"/>
</dbReference>
<organism evidence="15 16">
    <name type="scientific">Kushneria phyllosphaerae</name>
    <dbReference type="NCBI Taxonomy" id="2100822"/>
    <lineage>
        <taxon>Bacteria</taxon>
        <taxon>Pseudomonadati</taxon>
        <taxon>Pseudomonadota</taxon>
        <taxon>Gammaproteobacteria</taxon>
        <taxon>Oceanospirillales</taxon>
        <taxon>Halomonadaceae</taxon>
        <taxon>Kushneria</taxon>
    </lineage>
</organism>
<dbReference type="SUPFAM" id="SSF75217">
    <property type="entry name" value="alpha/beta knot"/>
    <property type="match status" value="1"/>
</dbReference>
<evidence type="ECO:0000256" key="2">
    <source>
        <dbReference type="ARBA" id="ARBA00005528"/>
    </source>
</evidence>
<dbReference type="PANTHER" id="PTHR30027">
    <property type="entry name" value="RIBOSOMAL RNA SMALL SUBUNIT METHYLTRANSFERASE E"/>
    <property type="match status" value="1"/>
</dbReference>
<comment type="subcellular location">
    <subcellularLocation>
        <location evidence="1 12">Cytoplasm</location>
    </subcellularLocation>
</comment>
<evidence type="ECO:0000256" key="5">
    <source>
        <dbReference type="ARBA" id="ARBA00022490"/>
    </source>
</evidence>
<evidence type="ECO:0000256" key="10">
    <source>
        <dbReference type="ARBA" id="ARBA00025699"/>
    </source>
</evidence>
<dbReference type="EMBL" id="ONZI01000001">
    <property type="protein sequence ID" value="SPJ32614.1"/>
    <property type="molecule type" value="Genomic_DNA"/>
</dbReference>
<comment type="function">
    <text evidence="10 12">Specifically methylates the N3 position of the uracil ring of uridine 1498 (m3U1498) in 16S rRNA. Acts on the fully assembled 30S ribosomal subunit.</text>
</comment>
<feature type="domain" description="Ribosomal RNA small subunit methyltransferase E methyltransferase" evidence="13">
    <location>
        <begin position="73"/>
        <end position="233"/>
    </location>
</feature>
<dbReference type="EC" id="2.1.1.193" evidence="3 12"/>
<dbReference type="GO" id="GO:0005737">
    <property type="term" value="C:cytoplasm"/>
    <property type="evidence" value="ECO:0007669"/>
    <property type="project" value="UniProtKB-SubCell"/>
</dbReference>
<dbReference type="NCBIfam" id="NF008692">
    <property type="entry name" value="PRK11713.1-5"/>
    <property type="match status" value="1"/>
</dbReference>
<dbReference type="InterPro" id="IPR046887">
    <property type="entry name" value="RsmE_PUA-like"/>
</dbReference>
<evidence type="ECO:0000256" key="9">
    <source>
        <dbReference type="ARBA" id="ARBA00022691"/>
    </source>
</evidence>
<dbReference type="CDD" id="cd18084">
    <property type="entry name" value="RsmE-like"/>
    <property type="match status" value="1"/>
</dbReference>
<gene>
    <name evidence="15" type="primary">rsmE_1</name>
    <name evidence="15" type="ORF">KSP9073_00615</name>
</gene>
<evidence type="ECO:0000259" key="13">
    <source>
        <dbReference type="Pfam" id="PF04452"/>
    </source>
</evidence>
<keyword evidence="5 12" id="KW-0963">Cytoplasm</keyword>
<dbReference type="InterPro" id="IPR046886">
    <property type="entry name" value="RsmE_MTase_dom"/>
</dbReference>
<keyword evidence="8 12" id="KW-0808">Transferase</keyword>
<dbReference type="PIRSF" id="PIRSF015601">
    <property type="entry name" value="MTase_slr0722"/>
    <property type="match status" value="1"/>
</dbReference>
<dbReference type="InterPro" id="IPR015947">
    <property type="entry name" value="PUA-like_sf"/>
</dbReference>
<dbReference type="InterPro" id="IPR029028">
    <property type="entry name" value="Alpha/beta_knot_MTases"/>
</dbReference>
<dbReference type="Proteomes" id="UP000244934">
    <property type="component" value="Unassembled WGS sequence"/>
</dbReference>
<keyword evidence="7 12" id="KW-0489">Methyltransferase</keyword>